<dbReference type="InterPro" id="IPR023296">
    <property type="entry name" value="Glyco_hydro_beta-prop_sf"/>
</dbReference>
<evidence type="ECO:0000256" key="5">
    <source>
        <dbReference type="RuleBase" id="RU362110"/>
    </source>
</evidence>
<dbReference type="InterPro" id="IPR013189">
    <property type="entry name" value="Glyco_hydro_32_C"/>
</dbReference>
<dbReference type="Gene3D" id="2.60.120.560">
    <property type="entry name" value="Exo-inulinase, domain 1"/>
    <property type="match status" value="1"/>
</dbReference>
<dbReference type="Gene3D" id="2.115.10.20">
    <property type="entry name" value="Glycosyl hydrolase domain, family 43"/>
    <property type="match status" value="1"/>
</dbReference>
<evidence type="ECO:0000313" key="9">
    <source>
        <dbReference type="Proteomes" id="UP000254043"/>
    </source>
</evidence>
<reference evidence="8 9" key="1">
    <citation type="submission" date="2018-06" db="EMBL/GenBank/DDBJ databases">
        <authorList>
            <consortium name="Pathogen Informatics"/>
            <person name="Doyle S."/>
        </authorList>
    </citation>
    <scope>NUCLEOTIDE SEQUENCE [LARGE SCALE GENOMIC DNA]</scope>
    <source>
        <strain evidence="8 9">NCTC7927</strain>
    </source>
</reference>
<dbReference type="InterPro" id="IPR051214">
    <property type="entry name" value="GH32_Enzymes"/>
</dbReference>
<dbReference type="GO" id="GO:0004564">
    <property type="term" value="F:beta-fructofuranosidase activity"/>
    <property type="evidence" value="ECO:0007669"/>
    <property type="project" value="UniProtKB-EC"/>
</dbReference>
<dbReference type="Pfam" id="PF08244">
    <property type="entry name" value="Glyco_hydro_32C"/>
    <property type="match status" value="1"/>
</dbReference>
<keyword evidence="4 5" id="KW-0326">Glycosidase</keyword>
<organism evidence="8 9">
    <name type="scientific">Escherichia coli</name>
    <dbReference type="NCBI Taxonomy" id="562"/>
    <lineage>
        <taxon>Bacteria</taxon>
        <taxon>Pseudomonadati</taxon>
        <taxon>Pseudomonadota</taxon>
        <taxon>Gammaproteobacteria</taxon>
        <taxon>Enterobacterales</taxon>
        <taxon>Enterobacteriaceae</taxon>
        <taxon>Escherichia</taxon>
    </lineage>
</organism>
<feature type="domain" description="Glycosyl hydrolase family 32 N-terminal" evidence="6">
    <location>
        <begin position="2"/>
        <end position="137"/>
    </location>
</feature>
<evidence type="ECO:0000256" key="4">
    <source>
        <dbReference type="ARBA" id="ARBA00023295"/>
    </source>
</evidence>
<dbReference type="Pfam" id="PF00251">
    <property type="entry name" value="Glyco_hydro_32N"/>
    <property type="match status" value="1"/>
</dbReference>
<sequence length="284" mass="32615">MREWTFDRVLAHADAGESYMWECPDFFSLGDQHYLMFSPQGMNAEGYSYRNRFQSGVIPGMWSPGRLFAQSGHFTELDNGHDFYAPQSFLAKDGRRIVIGWMDMWESPMPSKREGWAGCMTLARELSESNGKLLQRPVHEAESLRQQHQSISPRTISNKYVLQENAQAVEIQLQWALKNSDAEHYGLQLGTGMRLYIDNQSERLVLWRYYPHENLDGYRSIPLPQGDMLALRIFIDTSSVEVFINDGEAVMSSRIYPQPEERELSLYASHGVAVLQHGALWQLG</sequence>
<dbReference type="SUPFAM" id="SSF49899">
    <property type="entry name" value="Concanavalin A-like lectins/glucanases"/>
    <property type="match status" value="1"/>
</dbReference>
<comment type="similarity">
    <text evidence="1 5">Belongs to the glycosyl hydrolase 32 family.</text>
</comment>
<dbReference type="EC" id="3.2.1.26" evidence="2"/>
<dbReference type="SUPFAM" id="SSF75005">
    <property type="entry name" value="Arabinanase/levansucrase/invertase"/>
    <property type="match status" value="1"/>
</dbReference>
<dbReference type="PANTHER" id="PTHR43101">
    <property type="entry name" value="BETA-FRUCTOSIDASE"/>
    <property type="match status" value="1"/>
</dbReference>
<gene>
    <name evidence="8" type="primary">cscA_2</name>
    <name evidence="8" type="ORF">NCTC7927_01685</name>
</gene>
<evidence type="ECO:0000256" key="2">
    <source>
        <dbReference type="ARBA" id="ARBA00012758"/>
    </source>
</evidence>
<dbReference type="AlphaFoldDB" id="A0A376M4L9"/>
<dbReference type="PANTHER" id="PTHR43101:SF1">
    <property type="entry name" value="BETA-FRUCTOSIDASE"/>
    <property type="match status" value="1"/>
</dbReference>
<dbReference type="SMART" id="SM00640">
    <property type="entry name" value="Glyco_32"/>
    <property type="match status" value="1"/>
</dbReference>
<dbReference type="EMBL" id="UGAK01000003">
    <property type="protein sequence ID" value="STF92950.1"/>
    <property type="molecule type" value="Genomic_DNA"/>
</dbReference>
<accession>A0A376M4L9</accession>
<evidence type="ECO:0000313" key="8">
    <source>
        <dbReference type="EMBL" id="STF92950.1"/>
    </source>
</evidence>
<dbReference type="GO" id="GO:0005975">
    <property type="term" value="P:carbohydrate metabolic process"/>
    <property type="evidence" value="ECO:0007669"/>
    <property type="project" value="InterPro"/>
</dbReference>
<evidence type="ECO:0000256" key="3">
    <source>
        <dbReference type="ARBA" id="ARBA00022801"/>
    </source>
</evidence>
<dbReference type="InterPro" id="IPR013148">
    <property type="entry name" value="Glyco_hydro_32_N"/>
</dbReference>
<proteinExistence type="inferred from homology"/>
<dbReference type="InterPro" id="IPR001362">
    <property type="entry name" value="Glyco_hydro_32"/>
</dbReference>
<dbReference type="InterPro" id="IPR013320">
    <property type="entry name" value="ConA-like_dom_sf"/>
</dbReference>
<name>A0A376M4L9_ECOLX</name>
<keyword evidence="3 5" id="KW-0378">Hydrolase</keyword>
<evidence type="ECO:0000256" key="1">
    <source>
        <dbReference type="ARBA" id="ARBA00009902"/>
    </source>
</evidence>
<protein>
    <recommendedName>
        <fullName evidence="2">beta-fructofuranosidase</fullName>
        <ecNumber evidence="2">3.2.1.26</ecNumber>
    </recommendedName>
</protein>
<evidence type="ECO:0000259" key="7">
    <source>
        <dbReference type="Pfam" id="PF08244"/>
    </source>
</evidence>
<feature type="domain" description="Glycosyl hydrolase family 32 C-terminal" evidence="7">
    <location>
        <begin position="141"/>
        <end position="281"/>
    </location>
</feature>
<dbReference type="Proteomes" id="UP000254043">
    <property type="component" value="Unassembled WGS sequence"/>
</dbReference>
<evidence type="ECO:0000259" key="6">
    <source>
        <dbReference type="Pfam" id="PF00251"/>
    </source>
</evidence>